<gene>
    <name evidence="1" type="ORF">C2R22_11060</name>
</gene>
<dbReference type="RefSeq" id="WP_103425807.1">
    <property type="nucleotide sequence ID" value="NZ_CP026309.1"/>
</dbReference>
<dbReference type="KEGG" id="srub:C2R22_11060"/>
<sequence>MPRPKEDFDVLYPYQMYTPAEVLEPDLMYTVPEIGRRLQDLAPDTQLEEETEARIIAWTIPWLIYHQEDMVINDPEGDDPGYFGVSDEAVAALDED</sequence>
<protein>
    <recommendedName>
        <fullName evidence="3">DNA-binding protein</fullName>
    </recommendedName>
</protein>
<dbReference type="EMBL" id="CP026309">
    <property type="protein sequence ID" value="AUV82118.1"/>
    <property type="molecule type" value="Genomic_DNA"/>
</dbReference>
<dbReference type="Proteomes" id="UP000236584">
    <property type="component" value="Chromosome"/>
</dbReference>
<name>A0A2I8VJL5_9EURY</name>
<proteinExistence type="predicted"/>
<dbReference type="GeneID" id="35592637"/>
<evidence type="ECO:0000313" key="2">
    <source>
        <dbReference type="Proteomes" id="UP000236584"/>
    </source>
</evidence>
<organism evidence="1 2">
    <name type="scientific">Salinigranum rubrum</name>
    <dbReference type="NCBI Taxonomy" id="755307"/>
    <lineage>
        <taxon>Archaea</taxon>
        <taxon>Methanobacteriati</taxon>
        <taxon>Methanobacteriota</taxon>
        <taxon>Stenosarchaea group</taxon>
        <taxon>Halobacteria</taxon>
        <taxon>Halobacteriales</taxon>
        <taxon>Haloferacaceae</taxon>
        <taxon>Salinigranum</taxon>
    </lineage>
</organism>
<accession>A0A2I8VJL5</accession>
<keyword evidence="2" id="KW-1185">Reference proteome</keyword>
<dbReference type="OrthoDB" id="284158at2157"/>
<evidence type="ECO:0000313" key="1">
    <source>
        <dbReference type="EMBL" id="AUV82118.1"/>
    </source>
</evidence>
<reference evidence="1 2" key="1">
    <citation type="submission" date="2018-01" db="EMBL/GenBank/DDBJ databases">
        <title>Complete genome sequence of Salinigranum rubrum GX10T, an extremely halophilic archaeon isolated from a marine solar saltern.</title>
        <authorList>
            <person name="Han S."/>
        </authorList>
    </citation>
    <scope>NUCLEOTIDE SEQUENCE [LARGE SCALE GENOMIC DNA]</scope>
    <source>
        <strain evidence="1 2">GX10</strain>
    </source>
</reference>
<dbReference type="InterPro" id="IPR043867">
    <property type="entry name" value="DUF5827"/>
</dbReference>
<dbReference type="AlphaFoldDB" id="A0A2I8VJL5"/>
<dbReference type="Pfam" id="PF19145">
    <property type="entry name" value="DUF5827"/>
    <property type="match status" value="1"/>
</dbReference>
<evidence type="ECO:0008006" key="3">
    <source>
        <dbReference type="Google" id="ProtNLM"/>
    </source>
</evidence>